<evidence type="ECO:0000313" key="3">
    <source>
        <dbReference type="Proteomes" id="UP000593571"/>
    </source>
</evidence>
<keyword evidence="1" id="KW-0812">Transmembrane</keyword>
<keyword evidence="1" id="KW-1133">Transmembrane helix</keyword>
<reference evidence="2 3" key="1">
    <citation type="journal article" date="2020" name="Nature">
        <title>Six reference-quality genomes reveal evolution of bat adaptations.</title>
        <authorList>
            <person name="Jebb D."/>
            <person name="Huang Z."/>
            <person name="Pippel M."/>
            <person name="Hughes G.M."/>
            <person name="Lavrichenko K."/>
            <person name="Devanna P."/>
            <person name="Winkler S."/>
            <person name="Jermiin L.S."/>
            <person name="Skirmuntt E.C."/>
            <person name="Katzourakis A."/>
            <person name="Burkitt-Gray L."/>
            <person name="Ray D.A."/>
            <person name="Sullivan K.A.M."/>
            <person name="Roscito J.G."/>
            <person name="Kirilenko B.M."/>
            <person name="Davalos L.M."/>
            <person name="Corthals A.P."/>
            <person name="Power M.L."/>
            <person name="Jones G."/>
            <person name="Ransome R.D."/>
            <person name="Dechmann D.K.N."/>
            <person name="Locatelli A.G."/>
            <person name="Puechmaille S.J."/>
            <person name="Fedrigo O."/>
            <person name="Jarvis E.D."/>
            <person name="Hiller M."/>
            <person name="Vernes S.C."/>
            <person name="Myers E.W."/>
            <person name="Teeling E.C."/>
        </authorList>
    </citation>
    <scope>NUCLEOTIDE SEQUENCE [LARGE SCALE GENOMIC DNA]</scope>
    <source>
        <strain evidence="2">MRouAeg1</strain>
        <tissue evidence="2">Muscle</tissue>
    </source>
</reference>
<sequence length="120" mass="13862">MFIFQITLRFILIYPIIFLTYLFKSGNVVLNLTSSRTDLIISLFTNPFLCLFLTLFGSTIHSPCLMKNKLKNFFFIISIYPIGKASQIHFEDTFTIPTPLYLLSSIKTKSPSSLYRLLFS</sequence>
<proteinExistence type="predicted"/>
<keyword evidence="1" id="KW-0472">Membrane</keyword>
<evidence type="ECO:0000256" key="1">
    <source>
        <dbReference type="SAM" id="Phobius"/>
    </source>
</evidence>
<dbReference type="EMBL" id="JACASE010000005">
    <property type="protein sequence ID" value="KAF6465928.1"/>
    <property type="molecule type" value="Genomic_DNA"/>
</dbReference>
<feature type="transmembrane region" description="Helical" evidence="1">
    <location>
        <begin position="12"/>
        <end position="33"/>
    </location>
</feature>
<dbReference type="Proteomes" id="UP000593571">
    <property type="component" value="Unassembled WGS sequence"/>
</dbReference>
<gene>
    <name evidence="2" type="ORF">HJG63_011292</name>
</gene>
<dbReference type="AlphaFoldDB" id="A0A7J8H191"/>
<feature type="transmembrane region" description="Helical" evidence="1">
    <location>
        <begin position="39"/>
        <end position="60"/>
    </location>
</feature>
<name>A0A7J8H191_ROUAE</name>
<keyword evidence="3" id="KW-1185">Reference proteome</keyword>
<comment type="caution">
    <text evidence="2">The sequence shown here is derived from an EMBL/GenBank/DDBJ whole genome shotgun (WGS) entry which is preliminary data.</text>
</comment>
<organism evidence="2 3">
    <name type="scientific">Rousettus aegyptiacus</name>
    <name type="common">Egyptian fruit bat</name>
    <name type="synonym">Pteropus aegyptiacus</name>
    <dbReference type="NCBI Taxonomy" id="9407"/>
    <lineage>
        <taxon>Eukaryota</taxon>
        <taxon>Metazoa</taxon>
        <taxon>Chordata</taxon>
        <taxon>Craniata</taxon>
        <taxon>Vertebrata</taxon>
        <taxon>Euteleostomi</taxon>
        <taxon>Mammalia</taxon>
        <taxon>Eutheria</taxon>
        <taxon>Laurasiatheria</taxon>
        <taxon>Chiroptera</taxon>
        <taxon>Yinpterochiroptera</taxon>
        <taxon>Pteropodoidea</taxon>
        <taxon>Pteropodidae</taxon>
        <taxon>Rousettinae</taxon>
        <taxon>Rousettus</taxon>
    </lineage>
</organism>
<evidence type="ECO:0000313" key="2">
    <source>
        <dbReference type="EMBL" id="KAF6465928.1"/>
    </source>
</evidence>
<accession>A0A7J8H191</accession>
<protein>
    <submittedName>
        <fullName evidence="2">Uncharacterized protein</fullName>
    </submittedName>
</protein>